<dbReference type="GO" id="GO:0005634">
    <property type="term" value="C:nucleus"/>
    <property type="evidence" value="ECO:0007669"/>
    <property type="project" value="TreeGrafter"/>
</dbReference>
<accession>S3CUD8</accession>
<evidence type="ECO:0000256" key="3">
    <source>
        <dbReference type="ARBA" id="ARBA00022679"/>
    </source>
</evidence>
<dbReference type="GO" id="GO:0005737">
    <property type="term" value="C:cytoplasm"/>
    <property type="evidence" value="ECO:0007669"/>
    <property type="project" value="TreeGrafter"/>
</dbReference>
<dbReference type="GO" id="GO:0000245">
    <property type="term" value="P:spliceosomal complex assembly"/>
    <property type="evidence" value="ECO:0007669"/>
    <property type="project" value="TreeGrafter"/>
</dbReference>
<evidence type="ECO:0000259" key="10">
    <source>
        <dbReference type="PROSITE" id="PS50011"/>
    </source>
</evidence>
<feature type="domain" description="Protein kinase" evidence="10">
    <location>
        <begin position="87"/>
        <end position="471"/>
    </location>
</feature>
<dbReference type="EMBL" id="KE148161">
    <property type="protein sequence ID" value="EPE04315.1"/>
    <property type="molecule type" value="Genomic_DNA"/>
</dbReference>
<evidence type="ECO:0000256" key="4">
    <source>
        <dbReference type="ARBA" id="ARBA00022741"/>
    </source>
</evidence>
<dbReference type="EC" id="2.7.11.1" evidence="1"/>
<dbReference type="InterPro" id="IPR000719">
    <property type="entry name" value="Prot_kinase_dom"/>
</dbReference>
<proteinExistence type="predicted"/>
<dbReference type="PANTHER" id="PTHR47634">
    <property type="entry name" value="PROTEIN KINASE DOMAIN-CONTAINING PROTEIN-RELATED"/>
    <property type="match status" value="1"/>
</dbReference>
<comment type="catalytic activity">
    <reaction evidence="7">
        <text>L-threonyl-[protein] + ATP = O-phospho-L-threonyl-[protein] + ADP + H(+)</text>
        <dbReference type="Rhea" id="RHEA:46608"/>
        <dbReference type="Rhea" id="RHEA-COMP:11060"/>
        <dbReference type="Rhea" id="RHEA-COMP:11605"/>
        <dbReference type="ChEBI" id="CHEBI:15378"/>
        <dbReference type="ChEBI" id="CHEBI:30013"/>
        <dbReference type="ChEBI" id="CHEBI:30616"/>
        <dbReference type="ChEBI" id="CHEBI:61977"/>
        <dbReference type="ChEBI" id="CHEBI:456216"/>
        <dbReference type="EC" id="2.7.11.1"/>
    </reaction>
</comment>
<dbReference type="HOGENOM" id="CLU_000288_81_2_1"/>
<dbReference type="Gene3D" id="1.10.510.10">
    <property type="entry name" value="Transferase(Phosphotransferase) domain 1"/>
    <property type="match status" value="1"/>
</dbReference>
<reference evidence="11 12" key="1">
    <citation type="journal article" date="2013" name="BMC Genomics">
        <title>The genome and transcriptome of the pine saprophyte Ophiostoma piceae, and a comparison with the bark beetle-associated pine pathogen Grosmannia clavigera.</title>
        <authorList>
            <person name="Haridas S."/>
            <person name="Wang Y."/>
            <person name="Lim L."/>
            <person name="Massoumi Alamouti S."/>
            <person name="Jackman S."/>
            <person name="Docking R."/>
            <person name="Robertson G."/>
            <person name="Birol I."/>
            <person name="Bohlmann J."/>
            <person name="Breuil C."/>
        </authorList>
    </citation>
    <scope>NUCLEOTIDE SEQUENCE [LARGE SCALE GENOMIC DNA]</scope>
    <source>
        <strain evidence="11 12">UAMH 11346</strain>
    </source>
</reference>
<dbReference type="SUPFAM" id="SSF56112">
    <property type="entry name" value="Protein kinase-like (PK-like)"/>
    <property type="match status" value="1"/>
</dbReference>
<keyword evidence="3" id="KW-0808">Transferase</keyword>
<dbReference type="Pfam" id="PF00069">
    <property type="entry name" value="Pkinase"/>
    <property type="match status" value="1"/>
</dbReference>
<dbReference type="SMART" id="SM00220">
    <property type="entry name" value="S_TKc"/>
    <property type="match status" value="1"/>
</dbReference>
<evidence type="ECO:0000313" key="12">
    <source>
        <dbReference type="Proteomes" id="UP000016923"/>
    </source>
</evidence>
<dbReference type="AlphaFoldDB" id="S3CUD8"/>
<dbReference type="Gene3D" id="3.30.200.20">
    <property type="entry name" value="Phosphorylase Kinase, domain 1"/>
    <property type="match status" value="1"/>
</dbReference>
<dbReference type="PROSITE" id="PS00107">
    <property type="entry name" value="PROTEIN_KINASE_ATP"/>
    <property type="match status" value="1"/>
</dbReference>
<evidence type="ECO:0000313" key="11">
    <source>
        <dbReference type="EMBL" id="EPE04315.1"/>
    </source>
</evidence>
<name>S3CUD8_OPHP1</name>
<dbReference type="PANTHER" id="PTHR47634:SF9">
    <property type="entry name" value="PROTEIN KINASE DOMAIN-CONTAINING PROTEIN-RELATED"/>
    <property type="match status" value="1"/>
</dbReference>
<dbReference type="GO" id="GO:0005524">
    <property type="term" value="F:ATP binding"/>
    <property type="evidence" value="ECO:0007669"/>
    <property type="project" value="UniProtKB-UniRule"/>
</dbReference>
<evidence type="ECO:0000256" key="8">
    <source>
        <dbReference type="ARBA" id="ARBA00048679"/>
    </source>
</evidence>
<feature type="binding site" evidence="9">
    <location>
        <position position="116"/>
    </location>
    <ligand>
        <name>ATP</name>
        <dbReference type="ChEBI" id="CHEBI:30616"/>
    </ligand>
</feature>
<evidence type="ECO:0000256" key="5">
    <source>
        <dbReference type="ARBA" id="ARBA00022777"/>
    </source>
</evidence>
<comment type="catalytic activity">
    <reaction evidence="8">
        <text>L-seryl-[protein] + ATP = O-phospho-L-seryl-[protein] + ADP + H(+)</text>
        <dbReference type="Rhea" id="RHEA:17989"/>
        <dbReference type="Rhea" id="RHEA-COMP:9863"/>
        <dbReference type="Rhea" id="RHEA-COMP:11604"/>
        <dbReference type="ChEBI" id="CHEBI:15378"/>
        <dbReference type="ChEBI" id="CHEBI:29999"/>
        <dbReference type="ChEBI" id="CHEBI:30616"/>
        <dbReference type="ChEBI" id="CHEBI:83421"/>
        <dbReference type="ChEBI" id="CHEBI:456216"/>
        <dbReference type="EC" id="2.7.11.1"/>
    </reaction>
</comment>
<organism evidence="11 12">
    <name type="scientific">Ophiostoma piceae (strain UAMH 11346)</name>
    <name type="common">Sap stain fungus</name>
    <dbReference type="NCBI Taxonomy" id="1262450"/>
    <lineage>
        <taxon>Eukaryota</taxon>
        <taxon>Fungi</taxon>
        <taxon>Dikarya</taxon>
        <taxon>Ascomycota</taxon>
        <taxon>Pezizomycotina</taxon>
        <taxon>Sordariomycetes</taxon>
        <taxon>Sordariomycetidae</taxon>
        <taxon>Ophiostomatales</taxon>
        <taxon>Ophiostomataceae</taxon>
        <taxon>Ophiostoma</taxon>
    </lineage>
</organism>
<dbReference type="VEuPathDB" id="FungiDB:F503_01319"/>
<evidence type="ECO:0000256" key="2">
    <source>
        <dbReference type="ARBA" id="ARBA00022527"/>
    </source>
</evidence>
<keyword evidence="12" id="KW-1185">Reference proteome</keyword>
<evidence type="ECO:0000256" key="9">
    <source>
        <dbReference type="PROSITE-ProRule" id="PRU10141"/>
    </source>
</evidence>
<dbReference type="Proteomes" id="UP000016923">
    <property type="component" value="Unassembled WGS sequence"/>
</dbReference>
<dbReference type="OMA" id="MVKWVLP"/>
<gene>
    <name evidence="11" type="ORF">F503_01319</name>
</gene>
<dbReference type="InterPro" id="IPR011009">
    <property type="entry name" value="Kinase-like_dom_sf"/>
</dbReference>
<sequence length="487" mass="54466">MMASARYMSFLRISSLRSSLLGCTGPSRALRFLSRPQSTQAVSAPSQAVSEPMTLQYNWIDGAECPDGYYHGGYHPVSIGDVLKRRYRIVDKLGHGGYSTVWLAHDDDAQRFVALKISTGGPGSDCLTRETKTLRDLAHAPTLAQGVHPGRHLFPTVLDAFQVIGPNGTHSCYTTAPARDSIRLAAEFRLFQLPVARALAGAIVQAVSYIHSRGYVHGDLHWGNILVQLPPHILDKLSVEQYYEKYDEPETVTITRRDGQPLASTDGGGVHVPPYAVLPTRPWALSADKFTLADTSIVVGDFGEAFQPGTVVRLGRDCHTPRPMKPLEAHFMPDAPMSFPADIWTLASVLWDLVAMKRFVSADFATEDETIAQHIDVIGPLPDEWRKSADWREQQVRYFDEQGRRRNTDEAIWPSLEVAFDDGVQKYRRRDNLGVFSEDERAAFLDLIRRMVVYDPEGRITIDGVLQSEWMQRWALPAFDEASKESV</sequence>
<protein>
    <recommendedName>
        <fullName evidence="1">non-specific serine/threonine protein kinase</fullName>
        <ecNumber evidence="1">2.7.11.1</ecNumber>
    </recommendedName>
</protein>
<dbReference type="STRING" id="1262450.S3CUD8"/>
<evidence type="ECO:0000256" key="6">
    <source>
        <dbReference type="ARBA" id="ARBA00022840"/>
    </source>
</evidence>
<dbReference type="GO" id="GO:0050684">
    <property type="term" value="P:regulation of mRNA processing"/>
    <property type="evidence" value="ECO:0007669"/>
    <property type="project" value="TreeGrafter"/>
</dbReference>
<dbReference type="PROSITE" id="PS50011">
    <property type="entry name" value="PROTEIN_KINASE_DOM"/>
    <property type="match status" value="1"/>
</dbReference>
<keyword evidence="4 9" id="KW-0547">Nucleotide-binding</keyword>
<dbReference type="InterPro" id="IPR051334">
    <property type="entry name" value="SRPK"/>
</dbReference>
<dbReference type="OrthoDB" id="5979581at2759"/>
<evidence type="ECO:0000256" key="7">
    <source>
        <dbReference type="ARBA" id="ARBA00047899"/>
    </source>
</evidence>
<dbReference type="eggNOG" id="KOG1290">
    <property type="taxonomic scope" value="Eukaryota"/>
</dbReference>
<keyword evidence="6 9" id="KW-0067">ATP-binding</keyword>
<keyword evidence="5 11" id="KW-0418">Kinase</keyword>
<evidence type="ECO:0000256" key="1">
    <source>
        <dbReference type="ARBA" id="ARBA00012513"/>
    </source>
</evidence>
<dbReference type="InterPro" id="IPR017441">
    <property type="entry name" value="Protein_kinase_ATP_BS"/>
</dbReference>
<keyword evidence="2" id="KW-0723">Serine/threonine-protein kinase</keyword>
<dbReference type="GO" id="GO:0004674">
    <property type="term" value="F:protein serine/threonine kinase activity"/>
    <property type="evidence" value="ECO:0007669"/>
    <property type="project" value="UniProtKB-KW"/>
</dbReference>